<dbReference type="InterPro" id="IPR006439">
    <property type="entry name" value="HAD-SF_hydro_IA"/>
</dbReference>
<dbReference type="NCBIfam" id="TIGR01509">
    <property type="entry name" value="HAD-SF-IA-v3"/>
    <property type="match status" value="1"/>
</dbReference>
<evidence type="ECO:0000313" key="6">
    <source>
        <dbReference type="EMBL" id="SFP79900.1"/>
    </source>
</evidence>
<dbReference type="SFLD" id="SFLDG01135">
    <property type="entry name" value="C1.5.6:_HAD__Beta-PGM__Phospha"/>
    <property type="match status" value="1"/>
</dbReference>
<dbReference type="PANTHER" id="PTHR46193">
    <property type="entry name" value="6-PHOSPHOGLUCONATE PHOSPHATASE"/>
    <property type="match status" value="1"/>
</dbReference>
<accession>A0A1I5TA37</accession>
<evidence type="ECO:0000256" key="2">
    <source>
        <dbReference type="ARBA" id="ARBA00006171"/>
    </source>
</evidence>
<dbReference type="InterPro" id="IPR041492">
    <property type="entry name" value="HAD_2"/>
</dbReference>
<keyword evidence="4" id="KW-0460">Magnesium</keyword>
<protein>
    <submittedName>
        <fullName evidence="6">Haloacid dehalogenase superfamily, subfamily IA, variant 3 with third motif having DD or ED/haloacid dehalogenase superfamily, subfamily IA, variant 1 with third motif having Dx(3-4)D or Dx(3-4)E</fullName>
    </submittedName>
</protein>
<keyword evidence="7" id="KW-1185">Reference proteome</keyword>
<evidence type="ECO:0000256" key="5">
    <source>
        <dbReference type="ARBA" id="ARBA00023277"/>
    </source>
</evidence>
<comment type="similarity">
    <text evidence="2">Belongs to the HAD-like hydrolase superfamily. CbbY/CbbZ/Gph/YieH family.</text>
</comment>
<dbReference type="PANTHER" id="PTHR46193:SF18">
    <property type="entry name" value="HEXITOL PHOSPHATASE B"/>
    <property type="match status" value="1"/>
</dbReference>
<dbReference type="InterPro" id="IPR051600">
    <property type="entry name" value="Beta-PGM-like"/>
</dbReference>
<keyword evidence="5" id="KW-0119">Carbohydrate metabolism</keyword>
<gene>
    <name evidence="6" type="ORF">SAMN04515668_0384</name>
</gene>
<dbReference type="OrthoDB" id="9797743at2"/>
<evidence type="ECO:0000256" key="1">
    <source>
        <dbReference type="ARBA" id="ARBA00001946"/>
    </source>
</evidence>
<dbReference type="CDD" id="cd16423">
    <property type="entry name" value="HAD_BPGM-like"/>
    <property type="match status" value="1"/>
</dbReference>
<dbReference type="STRING" id="1227077.SAMN04515668_0384"/>
<dbReference type="GO" id="GO:0046872">
    <property type="term" value="F:metal ion binding"/>
    <property type="evidence" value="ECO:0007669"/>
    <property type="project" value="UniProtKB-KW"/>
</dbReference>
<dbReference type="RefSeq" id="WP_092668400.1">
    <property type="nucleotide sequence ID" value="NZ_FOXS01000001.1"/>
</dbReference>
<dbReference type="SFLD" id="SFLDG01129">
    <property type="entry name" value="C1.5:_HAD__Beta-PGM__Phosphata"/>
    <property type="match status" value="1"/>
</dbReference>
<dbReference type="Pfam" id="PF13419">
    <property type="entry name" value="HAD_2"/>
    <property type="match status" value="1"/>
</dbReference>
<dbReference type="GO" id="GO:0003824">
    <property type="term" value="F:catalytic activity"/>
    <property type="evidence" value="ECO:0007669"/>
    <property type="project" value="UniProtKB-ARBA"/>
</dbReference>
<sequence length="220" mass="24198">MIRTVIFDMDGVIIDTEPTHRAAFFTLFEELGILVTPEEYNTFLGKSTRNVFQTLKQQYHLQQDVEDLLARKRALFNKSFDEDAGLDLLPGVRNLLDDLQAHDVQLVLASSASKGTIARVFQRFELTPYFSHVVSGEDFERSKPDPAIFLHAAELSETPLAQCIVIEDSGNGVAAAKAAGIYCIGYASMHSAGQNLHQADRIIQDFAELTAAGIVAITPA</sequence>
<dbReference type="EMBL" id="FOXS01000001">
    <property type="protein sequence ID" value="SFP79900.1"/>
    <property type="molecule type" value="Genomic_DNA"/>
</dbReference>
<organism evidence="6 7">
    <name type="scientific">Hymenobacter arizonensis</name>
    <name type="common">Siccationidurans arizonensis</name>
    <dbReference type="NCBI Taxonomy" id="1227077"/>
    <lineage>
        <taxon>Bacteria</taxon>
        <taxon>Pseudomonadati</taxon>
        <taxon>Bacteroidota</taxon>
        <taxon>Cytophagia</taxon>
        <taxon>Cytophagales</taxon>
        <taxon>Hymenobacteraceae</taxon>
        <taxon>Hymenobacter</taxon>
    </lineage>
</organism>
<dbReference type="SFLD" id="SFLDS00003">
    <property type="entry name" value="Haloacid_Dehalogenase"/>
    <property type="match status" value="1"/>
</dbReference>
<dbReference type="InterPro" id="IPR023198">
    <property type="entry name" value="PGP-like_dom2"/>
</dbReference>
<dbReference type="NCBIfam" id="TIGR01549">
    <property type="entry name" value="HAD-SF-IA-v1"/>
    <property type="match status" value="1"/>
</dbReference>
<name>A0A1I5TA37_HYMAR</name>
<dbReference type="InterPro" id="IPR023214">
    <property type="entry name" value="HAD_sf"/>
</dbReference>
<evidence type="ECO:0000256" key="3">
    <source>
        <dbReference type="ARBA" id="ARBA00022723"/>
    </source>
</evidence>
<dbReference type="AlphaFoldDB" id="A0A1I5TA37"/>
<dbReference type="SUPFAM" id="SSF56784">
    <property type="entry name" value="HAD-like"/>
    <property type="match status" value="1"/>
</dbReference>
<comment type="cofactor">
    <cofactor evidence="1">
        <name>Mg(2+)</name>
        <dbReference type="ChEBI" id="CHEBI:18420"/>
    </cofactor>
</comment>
<dbReference type="Gene3D" id="3.40.50.1000">
    <property type="entry name" value="HAD superfamily/HAD-like"/>
    <property type="match status" value="1"/>
</dbReference>
<dbReference type="Gene3D" id="1.10.150.240">
    <property type="entry name" value="Putative phosphatase, domain 2"/>
    <property type="match status" value="1"/>
</dbReference>
<proteinExistence type="inferred from homology"/>
<dbReference type="Proteomes" id="UP000199029">
    <property type="component" value="Unassembled WGS sequence"/>
</dbReference>
<reference evidence="7" key="1">
    <citation type="submission" date="2016-10" db="EMBL/GenBank/DDBJ databases">
        <authorList>
            <person name="Varghese N."/>
            <person name="Submissions S."/>
        </authorList>
    </citation>
    <scope>NUCLEOTIDE SEQUENCE [LARGE SCALE GENOMIC DNA]</scope>
    <source>
        <strain evidence="7">OR362-8,ATCC BAA-1266,JCM 13504</strain>
    </source>
</reference>
<keyword evidence="3" id="KW-0479">Metal-binding</keyword>
<evidence type="ECO:0000313" key="7">
    <source>
        <dbReference type="Proteomes" id="UP000199029"/>
    </source>
</evidence>
<evidence type="ECO:0000256" key="4">
    <source>
        <dbReference type="ARBA" id="ARBA00022842"/>
    </source>
</evidence>
<dbReference type="InterPro" id="IPR036412">
    <property type="entry name" value="HAD-like_sf"/>
</dbReference>